<reference evidence="1 2" key="1">
    <citation type="submission" date="2021-06" db="EMBL/GenBank/DDBJ databases">
        <authorList>
            <person name="Palmer J.M."/>
        </authorList>
    </citation>
    <scope>NUCLEOTIDE SEQUENCE [LARGE SCALE GENOMIC DNA]</scope>
    <source>
        <strain evidence="1 2">GA_2019</strain>
        <tissue evidence="1">Muscle</tissue>
    </source>
</reference>
<comment type="caution">
    <text evidence="1">The sequence shown here is derived from an EMBL/GenBank/DDBJ whole genome shotgun (WGS) entry which is preliminary data.</text>
</comment>
<evidence type="ECO:0000313" key="1">
    <source>
        <dbReference type="EMBL" id="MEQ2186964.1"/>
    </source>
</evidence>
<evidence type="ECO:0000313" key="2">
    <source>
        <dbReference type="Proteomes" id="UP001476798"/>
    </source>
</evidence>
<protein>
    <submittedName>
        <fullName evidence="1">Uncharacterized protein</fullName>
    </submittedName>
</protein>
<sequence>MLQSSMVLCAKGSVWPLKCSFSSRNMGLVNWDKVTRVGLLYFDMGVRVEATHLQVASNWGTKVLSSPFPH</sequence>
<gene>
    <name evidence="1" type="ORF">GOODEAATRI_034219</name>
</gene>
<organism evidence="1 2">
    <name type="scientific">Goodea atripinnis</name>
    <dbReference type="NCBI Taxonomy" id="208336"/>
    <lineage>
        <taxon>Eukaryota</taxon>
        <taxon>Metazoa</taxon>
        <taxon>Chordata</taxon>
        <taxon>Craniata</taxon>
        <taxon>Vertebrata</taxon>
        <taxon>Euteleostomi</taxon>
        <taxon>Actinopterygii</taxon>
        <taxon>Neopterygii</taxon>
        <taxon>Teleostei</taxon>
        <taxon>Neoteleostei</taxon>
        <taxon>Acanthomorphata</taxon>
        <taxon>Ovalentaria</taxon>
        <taxon>Atherinomorphae</taxon>
        <taxon>Cyprinodontiformes</taxon>
        <taxon>Goodeidae</taxon>
        <taxon>Goodea</taxon>
    </lineage>
</organism>
<proteinExistence type="predicted"/>
<name>A0ABV0PTW9_9TELE</name>
<keyword evidence="2" id="KW-1185">Reference proteome</keyword>
<accession>A0ABV0PTW9</accession>
<dbReference type="EMBL" id="JAHRIO010088226">
    <property type="protein sequence ID" value="MEQ2186964.1"/>
    <property type="molecule type" value="Genomic_DNA"/>
</dbReference>
<dbReference type="Proteomes" id="UP001476798">
    <property type="component" value="Unassembled WGS sequence"/>
</dbReference>